<name>A0AAD1SD62_PELCU</name>
<sequence>MLQEVHTSMKADFQTVITDIRNEMLEVGTRVVTLEEKEDELCLANYEMMEKICRMEADQKHLMEKIADLEDRSRHNNICVRGCLRQYQMRSCRITCNSSFE</sequence>
<protein>
    <submittedName>
        <fullName evidence="1">Uncharacterized protein</fullName>
    </submittedName>
</protein>
<evidence type="ECO:0000313" key="1">
    <source>
        <dbReference type="EMBL" id="CAH2299216.1"/>
    </source>
</evidence>
<reference evidence="1" key="1">
    <citation type="submission" date="2022-03" db="EMBL/GenBank/DDBJ databases">
        <authorList>
            <person name="Alioto T."/>
            <person name="Alioto T."/>
            <person name="Gomez Garrido J."/>
        </authorList>
    </citation>
    <scope>NUCLEOTIDE SEQUENCE</scope>
</reference>
<dbReference type="EMBL" id="OW240917">
    <property type="protein sequence ID" value="CAH2299216.1"/>
    <property type="molecule type" value="Genomic_DNA"/>
</dbReference>
<proteinExistence type="predicted"/>
<accession>A0AAD1SD62</accession>
<dbReference type="AlphaFoldDB" id="A0AAD1SD62"/>
<gene>
    <name evidence="1" type="ORF">PECUL_23A007771</name>
</gene>
<keyword evidence="2" id="KW-1185">Reference proteome</keyword>
<organism evidence="1 2">
    <name type="scientific">Pelobates cultripes</name>
    <name type="common">Western spadefoot toad</name>
    <dbReference type="NCBI Taxonomy" id="61616"/>
    <lineage>
        <taxon>Eukaryota</taxon>
        <taxon>Metazoa</taxon>
        <taxon>Chordata</taxon>
        <taxon>Craniata</taxon>
        <taxon>Vertebrata</taxon>
        <taxon>Euteleostomi</taxon>
        <taxon>Amphibia</taxon>
        <taxon>Batrachia</taxon>
        <taxon>Anura</taxon>
        <taxon>Pelobatoidea</taxon>
        <taxon>Pelobatidae</taxon>
        <taxon>Pelobates</taxon>
    </lineage>
</organism>
<dbReference type="Proteomes" id="UP001295444">
    <property type="component" value="Chromosome 06"/>
</dbReference>
<evidence type="ECO:0000313" key="2">
    <source>
        <dbReference type="Proteomes" id="UP001295444"/>
    </source>
</evidence>